<proteinExistence type="inferred from homology"/>
<comment type="cofactor">
    <cofactor evidence="1">
        <name>pyridoxal 5'-phosphate</name>
        <dbReference type="ChEBI" id="CHEBI:597326"/>
    </cofactor>
</comment>
<dbReference type="GeneID" id="37035510"/>
<dbReference type="RefSeq" id="XP_025370525.1">
    <property type="nucleotide sequence ID" value="XM_025513640.1"/>
</dbReference>
<dbReference type="FunCoup" id="A0A316W6U4">
    <property type="interactions" value="286"/>
</dbReference>
<dbReference type="InterPro" id="IPR015424">
    <property type="entry name" value="PyrdxlP-dep_Trfase"/>
</dbReference>
<accession>A0A316W6U4</accession>
<dbReference type="GO" id="GO:0006783">
    <property type="term" value="P:heme biosynthetic process"/>
    <property type="evidence" value="ECO:0007669"/>
    <property type="project" value="TreeGrafter"/>
</dbReference>
<dbReference type="FunFam" id="3.40.640.10:FF:000006">
    <property type="entry name" value="5-aminolevulinate synthase, mitochondrial"/>
    <property type="match status" value="1"/>
</dbReference>
<organism evidence="10 11">
    <name type="scientific">Ceraceosorus guamensis</name>
    <dbReference type="NCBI Taxonomy" id="1522189"/>
    <lineage>
        <taxon>Eukaryota</taxon>
        <taxon>Fungi</taxon>
        <taxon>Dikarya</taxon>
        <taxon>Basidiomycota</taxon>
        <taxon>Ustilaginomycotina</taxon>
        <taxon>Exobasidiomycetes</taxon>
        <taxon>Ceraceosorales</taxon>
        <taxon>Ceraceosoraceae</taxon>
        <taxon>Ceraceosorus</taxon>
    </lineage>
</organism>
<evidence type="ECO:0000256" key="4">
    <source>
        <dbReference type="ARBA" id="ARBA00019560"/>
    </source>
</evidence>
<keyword evidence="5" id="KW-0808">Transferase</keyword>
<reference evidence="10 11" key="1">
    <citation type="journal article" date="2018" name="Mol. Biol. Evol.">
        <title>Broad Genomic Sampling Reveals a Smut Pathogenic Ancestry of the Fungal Clade Ustilaginomycotina.</title>
        <authorList>
            <person name="Kijpornyongpan T."/>
            <person name="Mondo S.J."/>
            <person name="Barry K."/>
            <person name="Sandor L."/>
            <person name="Lee J."/>
            <person name="Lipzen A."/>
            <person name="Pangilinan J."/>
            <person name="LaButti K."/>
            <person name="Hainaut M."/>
            <person name="Henrissat B."/>
            <person name="Grigoriev I.V."/>
            <person name="Spatafora J.W."/>
            <person name="Aime M.C."/>
        </authorList>
    </citation>
    <scope>NUCLEOTIDE SEQUENCE [LARGE SCALE GENOMIC DNA]</scope>
    <source>
        <strain evidence="10 11">MCA 4658</strain>
    </source>
</reference>
<evidence type="ECO:0000256" key="8">
    <source>
        <dbReference type="SAM" id="MobiDB-lite"/>
    </source>
</evidence>
<dbReference type="Proteomes" id="UP000245783">
    <property type="component" value="Unassembled WGS sequence"/>
</dbReference>
<dbReference type="PANTHER" id="PTHR13693:SF102">
    <property type="entry name" value="2-AMINO-3-KETOBUTYRATE COENZYME A LIGASE, MITOCHONDRIAL"/>
    <property type="match status" value="1"/>
</dbReference>
<evidence type="ECO:0000313" key="11">
    <source>
        <dbReference type="Proteomes" id="UP000245783"/>
    </source>
</evidence>
<dbReference type="InterPro" id="IPR004839">
    <property type="entry name" value="Aminotransferase_I/II_large"/>
</dbReference>
<dbReference type="InterPro" id="IPR010961">
    <property type="entry name" value="4pyrrol_synth_NH2levulA_synth"/>
</dbReference>
<evidence type="ECO:0000256" key="7">
    <source>
        <dbReference type="ARBA" id="ARBA00023315"/>
    </source>
</evidence>
<dbReference type="InterPro" id="IPR015422">
    <property type="entry name" value="PyrdxlP-dep_Trfase_small"/>
</dbReference>
<dbReference type="STRING" id="1522189.A0A316W6U4"/>
<evidence type="ECO:0000256" key="6">
    <source>
        <dbReference type="ARBA" id="ARBA00022898"/>
    </source>
</evidence>
<feature type="region of interest" description="Disordered" evidence="8">
    <location>
        <begin position="681"/>
        <end position="706"/>
    </location>
</feature>
<dbReference type="Pfam" id="PF00155">
    <property type="entry name" value="Aminotran_1_2"/>
    <property type="match status" value="1"/>
</dbReference>
<dbReference type="Gene3D" id="3.40.640.10">
    <property type="entry name" value="Type I PLP-dependent aspartate aminotransferase-like (Major domain)"/>
    <property type="match status" value="1"/>
</dbReference>
<dbReference type="NCBIfam" id="TIGR01821">
    <property type="entry name" value="5aminolev_synth"/>
    <property type="match status" value="1"/>
</dbReference>
<comment type="similarity">
    <text evidence="3">Belongs to the class-II pyridoxal-phosphate-dependent aminotransferase family.</text>
</comment>
<evidence type="ECO:0000256" key="5">
    <source>
        <dbReference type="ARBA" id="ARBA00022679"/>
    </source>
</evidence>
<evidence type="ECO:0000256" key="2">
    <source>
        <dbReference type="ARBA" id="ARBA00003076"/>
    </source>
</evidence>
<dbReference type="EMBL" id="KZ819370">
    <property type="protein sequence ID" value="PWN43365.1"/>
    <property type="molecule type" value="Genomic_DNA"/>
</dbReference>
<dbReference type="GO" id="GO:0030170">
    <property type="term" value="F:pyridoxal phosphate binding"/>
    <property type="evidence" value="ECO:0007669"/>
    <property type="project" value="InterPro"/>
</dbReference>
<feature type="region of interest" description="Disordered" evidence="8">
    <location>
        <begin position="189"/>
        <end position="215"/>
    </location>
</feature>
<dbReference type="GO" id="GO:0005739">
    <property type="term" value="C:mitochondrion"/>
    <property type="evidence" value="ECO:0007669"/>
    <property type="project" value="TreeGrafter"/>
</dbReference>
<gene>
    <name evidence="10" type="ORF">IE81DRAFT_322431</name>
</gene>
<dbReference type="SUPFAM" id="SSF53383">
    <property type="entry name" value="PLP-dependent transferases"/>
    <property type="match status" value="1"/>
</dbReference>
<comment type="function">
    <text evidence="2">Catalyzes the synthesis of 5-aminolevulinate (ALA) from succinyl-CoA and glycine, the first and rate-limiting step in heme biosynthesis.</text>
</comment>
<keyword evidence="11" id="KW-1185">Reference proteome</keyword>
<dbReference type="InterPro" id="IPR015421">
    <property type="entry name" value="PyrdxlP-dep_Trfase_major"/>
</dbReference>
<dbReference type="InParanoid" id="A0A316W6U4"/>
<evidence type="ECO:0000256" key="3">
    <source>
        <dbReference type="ARBA" id="ARBA00008392"/>
    </source>
</evidence>
<dbReference type="InterPro" id="IPR050087">
    <property type="entry name" value="AON_synthase_class-II"/>
</dbReference>
<dbReference type="CDD" id="cd06454">
    <property type="entry name" value="KBL_like"/>
    <property type="match status" value="1"/>
</dbReference>
<dbReference type="PANTHER" id="PTHR13693">
    <property type="entry name" value="CLASS II AMINOTRANSFERASE/8-AMINO-7-OXONONANOATE SYNTHASE"/>
    <property type="match status" value="1"/>
</dbReference>
<evidence type="ECO:0000256" key="1">
    <source>
        <dbReference type="ARBA" id="ARBA00001933"/>
    </source>
</evidence>
<protein>
    <recommendedName>
        <fullName evidence="4">5-aminolevulinate synthase, mitochondrial</fullName>
    </recommendedName>
</protein>
<evidence type="ECO:0000313" key="10">
    <source>
        <dbReference type="EMBL" id="PWN43365.1"/>
    </source>
</evidence>
<evidence type="ECO:0000259" key="9">
    <source>
        <dbReference type="Pfam" id="PF00155"/>
    </source>
</evidence>
<feature type="domain" description="Aminotransferase class I/classII large" evidence="9">
    <location>
        <begin position="263"/>
        <end position="623"/>
    </location>
</feature>
<dbReference type="Gene3D" id="3.90.1150.10">
    <property type="entry name" value="Aspartate Aminotransferase, domain 1"/>
    <property type="match status" value="1"/>
</dbReference>
<name>A0A316W6U4_9BASI</name>
<dbReference type="OrthoDB" id="10263824at2759"/>
<dbReference type="GO" id="GO:0003870">
    <property type="term" value="F:5-aminolevulinate synthase activity"/>
    <property type="evidence" value="ECO:0007669"/>
    <property type="project" value="InterPro"/>
</dbReference>
<keyword evidence="6" id="KW-0663">Pyridoxal phosphate</keyword>
<sequence>MERTLGSLRQLRSSCPFLARTPMPQLRNMSSHSFISDGPTHLAVRAQQCPVMSEAIASHPETAVQAAPAMSSAAGNFLFGSGPAQLAASNRLGTASPRPSVCPFAAGATFNPHLANQQQTRGYVARTESPFASIVPNDRIDRIHAQEGIRTGGVGDVERCPHTKALAAAAAAEKAAAFAAEGRSSFRADAVKKKTKQTRTPGSGMGIPPTPQPKQAPGFDYEQFYHRNIMAKHADKSYRYFNNINRLVDRAPRGHLQDETQEITVWCSNDYQNMSRHPKVLEEMSKTLAKYGAGAGGTRNIAGHNQHVEHIEATIAELHRKEAALVFGSCYAANDATLSILGSMLPNCVIFSDSSNHASMIQGIRHSGAKKVIYKHNDMADLEAKLQAVPVDTPKLIAFESVYSMCGTVGPIEKTIELAEKYGAITFLDEVHAVGMYGPRGAGVAEHLDWDVQMRGGASAQGGKPTIMDRIDIITGTNGKAFGVVGGYIAGSSRFVDMIRCFAPQFIFSTTLPPAVLTGARTAIELLMESNSSRRLQQIRTRELKAALADVSIPIQQNPSHIVPILVGDANLARAASDMLLQDHGCYVQPINYPTVARGHERLRVTPTPGHSEADIAHLVRALDDVWTRLDLRRTDDLRACAPGTDKLADLFIEAERDVASLPLWSDDLLGLSKRIADAPGSRSVRTGAPAFTASKGAAPAVTASA</sequence>
<keyword evidence="7" id="KW-0012">Acyltransferase</keyword>
<dbReference type="AlphaFoldDB" id="A0A316W6U4"/>